<dbReference type="Proteomes" id="UP001176521">
    <property type="component" value="Unassembled WGS sequence"/>
</dbReference>
<accession>A0AAN6GFK4</accession>
<evidence type="ECO:0000313" key="2">
    <source>
        <dbReference type="EMBL" id="KAK0530968.1"/>
    </source>
</evidence>
<organism evidence="2 3">
    <name type="scientific">Tilletia horrida</name>
    <dbReference type="NCBI Taxonomy" id="155126"/>
    <lineage>
        <taxon>Eukaryota</taxon>
        <taxon>Fungi</taxon>
        <taxon>Dikarya</taxon>
        <taxon>Basidiomycota</taxon>
        <taxon>Ustilaginomycotina</taxon>
        <taxon>Exobasidiomycetes</taxon>
        <taxon>Tilletiales</taxon>
        <taxon>Tilletiaceae</taxon>
        <taxon>Tilletia</taxon>
    </lineage>
</organism>
<evidence type="ECO:0000256" key="1">
    <source>
        <dbReference type="SAM" id="MobiDB-lite"/>
    </source>
</evidence>
<keyword evidence="3" id="KW-1185">Reference proteome</keyword>
<reference evidence="2" key="1">
    <citation type="journal article" date="2023" name="PhytoFront">
        <title>Draft Genome Resources of Seven Strains of Tilletia horrida, Causal Agent of Kernel Smut of Rice.</title>
        <authorList>
            <person name="Khanal S."/>
            <person name="Antony Babu S."/>
            <person name="Zhou X.G."/>
        </authorList>
    </citation>
    <scope>NUCLEOTIDE SEQUENCE</scope>
    <source>
        <strain evidence="2">TX3</strain>
    </source>
</reference>
<dbReference type="EMBL" id="JAPDMQ010000199">
    <property type="protein sequence ID" value="KAK0530968.1"/>
    <property type="molecule type" value="Genomic_DNA"/>
</dbReference>
<evidence type="ECO:0000313" key="3">
    <source>
        <dbReference type="Proteomes" id="UP001176521"/>
    </source>
</evidence>
<proteinExistence type="predicted"/>
<sequence>MSLLIAPYNNAMRLGQGFNTYLQQICIDDAVVIDPDRAENVVNNAGLTMKMLAEQTGVSSALERLPGLASSSVAIEPNTEQEEAVEPAAAPAVAKPRQGPGPSSFAIAAKQKEKEKEEMRKTRGAASGEPQPAAPAPEAPTAQQPQKKLSPQEERNKERADKLKAATSLTAKSLTEMKDTINDIHKRTDAQMEAAVQDVNGGKEYKELAWSAKEARGPAQIVNYTSKFVNKISEITDDLSISGSLSIKYNGIMGSGSGSFLDAEKFFDSDLKYFISVKVINSTINYKDALAFNPLRSCMRDEKKFNEVFGNAFISGFLEGGEFNAVVLMKVHNKNKMRDIQAQAKVALTAGPVEVSAQGNVALAEENITNNAETSIYVRWSGGGNIKPYDDEWTIKSVMAAAARFPALVGLFPQRTYAVLTKYENLRSYLELKPVRLTPLRYELAQLYTNQLSDAFLEYKSLVKRLSTDIADVQAGLKEIKIPSNRVAIPSSVSAAKLTYFAASLTGLDDARRAIRAQLNTIVAEIDLLTDHPETASSPTHKQPYIAPALFGILLPEVNVRDSRRRPNAAPLDVPRINNVGAIEEAKKAPVDTDDGENPPLFNPSTTSGVLSAQEQSALAELEWKSFGIGATYQVSMPVGDQDDGVAFCTLDYAQSGETVTELTALKDASGKLCAIVIGFSNGLLFTFGKPVDQVQLDQTPPAQKLAEIDSPKERILSGTIQVLKGKSFKRVVGISIATSESRKLEALYKPTAEEEPELSSHPIAVPASGFKMAGLWGRMIDDDSSGYIARLGCVWGPAVSESEKDKPERRIASQSDSVFWARMGEPVKIKFKTPLLGKTPMLLGMHCLRSSGKDAVDSVQLGMAVDESKATNEEFELAVTTKKKEDSLLCYWMVIPEIKEVIVQSGEFVFDVSSGKAPTPFDLKFPRDFAEDEAPDVRCWFTELDVAPSAAGGPIQVKAVVLPNTATKLGCRLAIEAPESTKLRKIKVGWLAHRKPSQSNAEFVSGDLRVVCAEGKPKREIPLTNSKLSSDPVSKFIALNEIHADTKQAVCFTATFLPDTTKDAVHMDIGPLAESPVHALGLTWILTV</sequence>
<gene>
    <name evidence="2" type="ORF">OC842_003757</name>
</gene>
<feature type="compositionally biased region" description="Basic and acidic residues" evidence="1">
    <location>
        <begin position="150"/>
        <end position="164"/>
    </location>
</feature>
<feature type="region of interest" description="Disordered" evidence="1">
    <location>
        <begin position="76"/>
        <end position="168"/>
    </location>
</feature>
<dbReference type="AlphaFoldDB" id="A0AAN6GFK4"/>
<feature type="compositionally biased region" description="Basic and acidic residues" evidence="1">
    <location>
        <begin position="110"/>
        <end position="121"/>
    </location>
</feature>
<evidence type="ECO:0008006" key="4">
    <source>
        <dbReference type="Google" id="ProtNLM"/>
    </source>
</evidence>
<comment type="caution">
    <text evidence="2">The sequence shown here is derived from an EMBL/GenBank/DDBJ whole genome shotgun (WGS) entry which is preliminary data.</text>
</comment>
<name>A0AAN6GFK4_9BASI</name>
<protein>
    <recommendedName>
        <fullName evidence="4">H-type lectin domain-containing protein</fullName>
    </recommendedName>
</protein>